<sequence length="282" mass="31825">MAKMVSGLQGQLGIMVQSTKQVSEDANSLANALKGNNSFHGKWGEHSLERMLEIAGMTKGVDHELQKRFNDGEDKPDCVINLPDGKHIVIDVKTSFVAYEKYYNPQNETDKKIHLKEHFASIKNHIDKLIKKNYVSLPGTNQPDYVVMFVPLDGAVSLAIEYEQDIIGYALRNNIVIATPLTLLSMLKTIQYIWRQENQKKNVIEIAELAGYIHDKYAELFQSLQSVDKKISEAQVKTQDAIKKLSTADKKGESIIKRLQKMKSLGVPTKKEIPEDLLKTVE</sequence>
<evidence type="ECO:0000256" key="3">
    <source>
        <dbReference type="ARBA" id="ARBA00023054"/>
    </source>
</evidence>
<dbReference type="AlphaFoldDB" id="A0A1E5IMN2"/>
<gene>
    <name evidence="5" type="ORF">ATZ36_13165</name>
</gene>
<comment type="similarity">
    <text evidence="2">Belongs to the RmuC family.</text>
</comment>
<evidence type="ECO:0000256" key="4">
    <source>
        <dbReference type="ARBA" id="ARBA00023172"/>
    </source>
</evidence>
<comment type="caution">
    <text evidence="5">The sequence shown here is derived from an EMBL/GenBank/DDBJ whole genome shotgun (WGS) entry which is preliminary data.</text>
</comment>
<accession>A0A1E5IMN2</accession>
<dbReference type="Proteomes" id="UP000095237">
    <property type="component" value="Unassembled WGS sequence"/>
</dbReference>
<name>A0A1E5IMN2_ENDTX</name>
<keyword evidence="4" id="KW-0233">DNA recombination</keyword>
<dbReference type="PANTHER" id="PTHR30563">
    <property type="entry name" value="DNA RECOMBINATION PROTEIN RMUC"/>
    <property type="match status" value="1"/>
</dbReference>
<dbReference type="GO" id="GO:0006310">
    <property type="term" value="P:DNA recombination"/>
    <property type="evidence" value="ECO:0007669"/>
    <property type="project" value="UniProtKB-KW"/>
</dbReference>
<evidence type="ECO:0000256" key="1">
    <source>
        <dbReference type="ARBA" id="ARBA00003416"/>
    </source>
</evidence>
<dbReference type="Pfam" id="PF02646">
    <property type="entry name" value="RmuC"/>
    <property type="match status" value="1"/>
</dbReference>
<evidence type="ECO:0000256" key="2">
    <source>
        <dbReference type="ARBA" id="ARBA00009840"/>
    </source>
</evidence>
<dbReference type="InterPro" id="IPR003798">
    <property type="entry name" value="DNA_recombination_RmuC"/>
</dbReference>
<evidence type="ECO:0008006" key="7">
    <source>
        <dbReference type="Google" id="ProtNLM"/>
    </source>
</evidence>
<reference evidence="5 6" key="1">
    <citation type="submission" date="2015-11" db="EMBL/GenBank/DDBJ databases">
        <title>Evidence for parallel genomic evolution in an endosymbiosis of termite gut flagellates.</title>
        <authorList>
            <person name="Zheng H."/>
        </authorList>
    </citation>
    <scope>NUCLEOTIDE SEQUENCE [LARGE SCALE GENOMIC DNA]</scope>
    <source>
        <strain evidence="5 6">CET450</strain>
    </source>
</reference>
<dbReference type="PANTHER" id="PTHR30563:SF0">
    <property type="entry name" value="DNA RECOMBINATION PROTEIN RMUC"/>
    <property type="match status" value="1"/>
</dbReference>
<evidence type="ECO:0000313" key="6">
    <source>
        <dbReference type="Proteomes" id="UP000095237"/>
    </source>
</evidence>
<organism evidence="5 6">
    <name type="scientific">Endomicrobium trichonymphae</name>
    <dbReference type="NCBI Taxonomy" id="1408204"/>
    <lineage>
        <taxon>Bacteria</taxon>
        <taxon>Pseudomonadati</taxon>
        <taxon>Elusimicrobiota</taxon>
        <taxon>Endomicrobiia</taxon>
        <taxon>Endomicrobiales</taxon>
        <taxon>Endomicrobiaceae</taxon>
        <taxon>Candidatus Endomicrobiellum</taxon>
    </lineage>
</organism>
<keyword evidence="6" id="KW-1185">Reference proteome</keyword>
<dbReference type="EMBL" id="LNVX01000100">
    <property type="protein sequence ID" value="OEG71714.1"/>
    <property type="molecule type" value="Genomic_DNA"/>
</dbReference>
<evidence type="ECO:0000313" key="5">
    <source>
        <dbReference type="EMBL" id="OEG71714.1"/>
    </source>
</evidence>
<keyword evidence="3" id="KW-0175">Coiled coil</keyword>
<comment type="function">
    <text evidence="1">Involved in DNA recombination.</text>
</comment>
<protein>
    <recommendedName>
        <fullName evidence="7">DNA recombination protein RmuC</fullName>
    </recommendedName>
</protein>
<proteinExistence type="inferred from homology"/>